<dbReference type="PANTHER" id="PTHR43401">
    <property type="entry name" value="L-THREONINE 3-DEHYDROGENASE"/>
    <property type="match status" value="1"/>
</dbReference>
<dbReference type="SUPFAM" id="SSF51735">
    <property type="entry name" value="NAD(P)-binding Rossmann-fold domains"/>
    <property type="match status" value="1"/>
</dbReference>
<evidence type="ECO:0000256" key="3">
    <source>
        <dbReference type="ARBA" id="ARBA00023002"/>
    </source>
</evidence>
<dbReference type="PROSITE" id="PS00059">
    <property type="entry name" value="ADH_ZINC"/>
    <property type="match status" value="1"/>
</dbReference>
<dbReference type="SMART" id="SM00829">
    <property type="entry name" value="PKS_ER"/>
    <property type="match status" value="1"/>
</dbReference>
<dbReference type="Proteomes" id="UP000071859">
    <property type="component" value="Unassembled WGS sequence"/>
</dbReference>
<dbReference type="GO" id="GO:0016616">
    <property type="term" value="F:oxidoreductase activity, acting on the CH-OH group of donors, NAD or NADP as acceptor"/>
    <property type="evidence" value="ECO:0007669"/>
    <property type="project" value="UniProtKB-ARBA"/>
</dbReference>
<protein>
    <submittedName>
        <fullName evidence="6">Zinc-containing alcohol dehydrogenase superfamily protein</fullName>
    </submittedName>
</protein>
<dbReference type="GO" id="GO:0008270">
    <property type="term" value="F:zinc ion binding"/>
    <property type="evidence" value="ECO:0007669"/>
    <property type="project" value="InterPro"/>
</dbReference>
<evidence type="ECO:0000313" key="7">
    <source>
        <dbReference type="Proteomes" id="UP000071859"/>
    </source>
</evidence>
<comment type="cofactor">
    <cofactor evidence="4">
        <name>Zn(2+)</name>
        <dbReference type="ChEBI" id="CHEBI:29105"/>
    </cofactor>
</comment>
<organism evidence="6 7">
    <name type="scientific">Caballeronia calidae</name>
    <dbReference type="NCBI Taxonomy" id="1777139"/>
    <lineage>
        <taxon>Bacteria</taxon>
        <taxon>Pseudomonadati</taxon>
        <taxon>Pseudomonadota</taxon>
        <taxon>Betaproteobacteria</taxon>
        <taxon>Burkholderiales</taxon>
        <taxon>Burkholderiaceae</taxon>
        <taxon>Caballeronia</taxon>
    </lineage>
</organism>
<dbReference type="Pfam" id="PF00107">
    <property type="entry name" value="ADH_zinc_N"/>
    <property type="match status" value="1"/>
</dbReference>
<proteinExistence type="inferred from homology"/>
<dbReference type="InterPro" id="IPR002328">
    <property type="entry name" value="ADH_Zn_CS"/>
</dbReference>
<evidence type="ECO:0000256" key="1">
    <source>
        <dbReference type="ARBA" id="ARBA00022723"/>
    </source>
</evidence>
<evidence type="ECO:0000259" key="5">
    <source>
        <dbReference type="SMART" id="SM00829"/>
    </source>
</evidence>
<dbReference type="SUPFAM" id="SSF50129">
    <property type="entry name" value="GroES-like"/>
    <property type="match status" value="1"/>
</dbReference>
<dbReference type="Gene3D" id="3.40.50.720">
    <property type="entry name" value="NAD(P)-binding Rossmann-like Domain"/>
    <property type="match status" value="1"/>
</dbReference>
<dbReference type="AlphaFoldDB" id="A0A158DVK8"/>
<dbReference type="InterPro" id="IPR013154">
    <property type="entry name" value="ADH-like_N"/>
</dbReference>
<comment type="caution">
    <text evidence="6">The sequence shown here is derived from an EMBL/GenBank/DDBJ whole genome shotgun (WGS) entry which is preliminary data.</text>
</comment>
<comment type="similarity">
    <text evidence="4">Belongs to the zinc-containing alcohol dehydrogenase family.</text>
</comment>
<dbReference type="InterPro" id="IPR011032">
    <property type="entry name" value="GroES-like_sf"/>
</dbReference>
<keyword evidence="7" id="KW-1185">Reference proteome</keyword>
<dbReference type="InterPro" id="IPR020843">
    <property type="entry name" value="ER"/>
</dbReference>
<accession>A0A158DVK8</accession>
<dbReference type="InterPro" id="IPR036291">
    <property type="entry name" value="NAD(P)-bd_dom_sf"/>
</dbReference>
<dbReference type="InterPro" id="IPR013149">
    <property type="entry name" value="ADH-like_C"/>
</dbReference>
<dbReference type="CDD" id="cd08239">
    <property type="entry name" value="THR_DH_like"/>
    <property type="match status" value="1"/>
</dbReference>
<keyword evidence="3" id="KW-0560">Oxidoreductase</keyword>
<keyword evidence="1 4" id="KW-0479">Metal-binding</keyword>
<dbReference type="Gene3D" id="3.90.180.10">
    <property type="entry name" value="Medium-chain alcohol dehydrogenases, catalytic domain"/>
    <property type="match status" value="1"/>
</dbReference>
<keyword evidence="2 4" id="KW-0862">Zinc</keyword>
<reference evidence="6" key="1">
    <citation type="submission" date="2016-01" db="EMBL/GenBank/DDBJ databases">
        <authorList>
            <person name="Peeters C."/>
        </authorList>
    </citation>
    <scope>NUCLEOTIDE SEQUENCE</scope>
    <source>
        <strain evidence="6">LMG 29321</strain>
    </source>
</reference>
<evidence type="ECO:0000256" key="2">
    <source>
        <dbReference type="ARBA" id="ARBA00022833"/>
    </source>
</evidence>
<feature type="domain" description="Enoyl reductase (ER)" evidence="5">
    <location>
        <begin position="9"/>
        <end position="341"/>
    </location>
</feature>
<dbReference type="Pfam" id="PF08240">
    <property type="entry name" value="ADH_N"/>
    <property type="match status" value="1"/>
</dbReference>
<dbReference type="RefSeq" id="WP_062609318.1">
    <property type="nucleotide sequence ID" value="NZ_FCOX02000037.1"/>
</dbReference>
<evidence type="ECO:0000313" key="6">
    <source>
        <dbReference type="EMBL" id="SAK98226.1"/>
    </source>
</evidence>
<dbReference type="PANTHER" id="PTHR43401:SF5">
    <property type="entry name" value="ALCOHOL DEHYDROGENASE-RELATED"/>
    <property type="match status" value="1"/>
</dbReference>
<evidence type="ECO:0000256" key="4">
    <source>
        <dbReference type="RuleBase" id="RU361277"/>
    </source>
</evidence>
<name>A0A158DVK8_9BURK</name>
<gene>
    <name evidence="6" type="ORF">AWB78_05632</name>
</gene>
<dbReference type="EMBL" id="FCOX02000037">
    <property type="protein sequence ID" value="SAK98226.1"/>
    <property type="molecule type" value="Genomic_DNA"/>
</dbReference>
<dbReference type="InterPro" id="IPR050129">
    <property type="entry name" value="Zn_alcohol_dh"/>
</dbReference>
<sequence>MKGLIFLGGRQIELADVADPTPDLGEVVVQIKASGMCGSDLHPYRAAYDPSIPVEKRVIGGHEPCGIVAAVGAGVPEHVARIGDRVMVHHYFGCTTCRHCRTGWPQLCLPATRITYSATAHGAHAPYMKVAAATLLPLHESLSFEAGAAISCGTGTAWGALERLQPSGDETIAVFGQGPVGLSATLLASARGCRVIAVDLDEDRLNLAKTFGADVTLNAKSVNVPEALRDLTDGRGVEMVVETSGSSEAAQAGLNGTAVWGKVCLVGIGGKISVETKAFLDRQVTVMTSYTMSTVGQQECAEFIVSRNLNVDRLFTHRWNLSEAEEAYRVLDAQSSGKGVFLF</sequence>